<name>A0ABP3MXB3_9BURK</name>
<dbReference type="PANTHER" id="PTHR30419:SF2">
    <property type="entry name" value="LYSR FAMILY TRANSCRIPTIONAL REGULATOR"/>
    <property type="match status" value="1"/>
</dbReference>
<dbReference type="InterPro" id="IPR036388">
    <property type="entry name" value="WH-like_DNA-bd_sf"/>
</dbReference>
<feature type="domain" description="HTH lysR-type" evidence="5">
    <location>
        <begin position="34"/>
        <end position="91"/>
    </location>
</feature>
<dbReference type="InterPro" id="IPR036390">
    <property type="entry name" value="WH_DNA-bd_sf"/>
</dbReference>
<keyword evidence="3" id="KW-0238">DNA-binding</keyword>
<evidence type="ECO:0000256" key="1">
    <source>
        <dbReference type="ARBA" id="ARBA00009437"/>
    </source>
</evidence>
<evidence type="ECO:0000313" key="6">
    <source>
        <dbReference type="EMBL" id="GAA0528076.1"/>
    </source>
</evidence>
<dbReference type="SUPFAM" id="SSF53850">
    <property type="entry name" value="Periplasmic binding protein-like II"/>
    <property type="match status" value="1"/>
</dbReference>
<dbReference type="Pfam" id="PF03466">
    <property type="entry name" value="LysR_substrate"/>
    <property type="match status" value="1"/>
</dbReference>
<evidence type="ECO:0000256" key="4">
    <source>
        <dbReference type="ARBA" id="ARBA00023163"/>
    </source>
</evidence>
<evidence type="ECO:0000256" key="2">
    <source>
        <dbReference type="ARBA" id="ARBA00023015"/>
    </source>
</evidence>
<evidence type="ECO:0000259" key="5">
    <source>
        <dbReference type="PROSITE" id="PS50931"/>
    </source>
</evidence>
<dbReference type="EMBL" id="BAAAEN010000030">
    <property type="protein sequence ID" value="GAA0528076.1"/>
    <property type="molecule type" value="Genomic_DNA"/>
</dbReference>
<dbReference type="RefSeq" id="WP_087839755.1">
    <property type="nucleotide sequence ID" value="NZ_BAAAEN010000030.1"/>
</dbReference>
<proteinExistence type="inferred from homology"/>
<comment type="similarity">
    <text evidence="1">Belongs to the LysR transcriptional regulatory family.</text>
</comment>
<dbReference type="Gene3D" id="3.40.190.290">
    <property type="match status" value="1"/>
</dbReference>
<dbReference type="SUPFAM" id="SSF46785">
    <property type="entry name" value="Winged helix' DNA-binding domain"/>
    <property type="match status" value="1"/>
</dbReference>
<comment type="caution">
    <text evidence="6">The sequence shown here is derived from an EMBL/GenBank/DDBJ whole genome shotgun (WGS) entry which is preliminary data.</text>
</comment>
<dbReference type="InterPro" id="IPR005119">
    <property type="entry name" value="LysR_subst-bd"/>
</dbReference>
<keyword evidence="4" id="KW-0804">Transcription</keyword>
<sequence length="335" mass="36441">MSKAPHTPPGSAARYIAKDEPGALRRLALDRIRFDLTSIRLFIATVEHGSISRAAGRQCLAVTAASRRIAELEAQFGVALFQRRPHGMVPTDAGRGLLAHARALMQSVERMHNDAVAHAQGHKGLARVAACTSAALQFLPADIRAHQEAFPDIDIETQEGTSYGVIKALVQGTAEVGIYEAGVSAPPATMRTRPYREDRLVLVTHRGHPLARRRQVGFDDILLCDLVGLNEDSALSMLLVRLAASRDGKLNVRVRARSFDTMLAMIQAELGVGLVPQGVARWLAVSKAFRQVEIAEPWARRQFVLCHRHAPDISSAALSVAEFLAESAQREPLPA</sequence>
<evidence type="ECO:0000256" key="3">
    <source>
        <dbReference type="ARBA" id="ARBA00023125"/>
    </source>
</evidence>
<dbReference type="PROSITE" id="PS50931">
    <property type="entry name" value="HTH_LYSR"/>
    <property type="match status" value="1"/>
</dbReference>
<dbReference type="Pfam" id="PF00126">
    <property type="entry name" value="HTH_1"/>
    <property type="match status" value="1"/>
</dbReference>
<dbReference type="Gene3D" id="1.10.10.10">
    <property type="entry name" value="Winged helix-like DNA-binding domain superfamily/Winged helix DNA-binding domain"/>
    <property type="match status" value="1"/>
</dbReference>
<accession>A0ABP3MXB3</accession>
<keyword evidence="2" id="KW-0805">Transcription regulation</keyword>
<evidence type="ECO:0000313" key="7">
    <source>
        <dbReference type="Proteomes" id="UP001501706"/>
    </source>
</evidence>
<keyword evidence="7" id="KW-1185">Reference proteome</keyword>
<protein>
    <submittedName>
        <fullName evidence="6">LysR substrate-binding domain-containing protein</fullName>
    </submittedName>
</protein>
<reference evidence="7" key="1">
    <citation type="journal article" date="2019" name="Int. J. Syst. Evol. Microbiol.">
        <title>The Global Catalogue of Microorganisms (GCM) 10K type strain sequencing project: providing services to taxonomists for standard genome sequencing and annotation.</title>
        <authorList>
            <consortium name="The Broad Institute Genomics Platform"/>
            <consortium name="The Broad Institute Genome Sequencing Center for Infectious Disease"/>
            <person name="Wu L."/>
            <person name="Ma J."/>
        </authorList>
    </citation>
    <scope>NUCLEOTIDE SEQUENCE [LARGE SCALE GENOMIC DNA]</scope>
    <source>
        <strain evidence="7">JCM 14330</strain>
    </source>
</reference>
<dbReference type="InterPro" id="IPR050950">
    <property type="entry name" value="HTH-type_LysR_regulators"/>
</dbReference>
<organism evidence="6 7">
    <name type="scientific">Pigmentiphaga daeguensis</name>
    <dbReference type="NCBI Taxonomy" id="414049"/>
    <lineage>
        <taxon>Bacteria</taxon>
        <taxon>Pseudomonadati</taxon>
        <taxon>Pseudomonadota</taxon>
        <taxon>Betaproteobacteria</taxon>
        <taxon>Burkholderiales</taxon>
        <taxon>Alcaligenaceae</taxon>
        <taxon>Pigmentiphaga</taxon>
    </lineage>
</organism>
<dbReference type="InterPro" id="IPR000847">
    <property type="entry name" value="LysR_HTH_N"/>
</dbReference>
<dbReference type="PANTHER" id="PTHR30419">
    <property type="entry name" value="HTH-TYPE TRANSCRIPTIONAL REGULATOR YBHD"/>
    <property type="match status" value="1"/>
</dbReference>
<dbReference type="Proteomes" id="UP001501706">
    <property type="component" value="Unassembled WGS sequence"/>
</dbReference>
<gene>
    <name evidence="6" type="ORF">GCM10009097_52050</name>
</gene>